<name>A0A8S3TDI3_MYTED</name>
<evidence type="ECO:0000259" key="4">
    <source>
        <dbReference type="PROSITE" id="PS50871"/>
    </source>
</evidence>
<evidence type="ECO:0000256" key="2">
    <source>
        <dbReference type="ARBA" id="ARBA00022525"/>
    </source>
</evidence>
<organism evidence="5 6">
    <name type="scientific">Mytilus edulis</name>
    <name type="common">Blue mussel</name>
    <dbReference type="NCBI Taxonomy" id="6550"/>
    <lineage>
        <taxon>Eukaryota</taxon>
        <taxon>Metazoa</taxon>
        <taxon>Spiralia</taxon>
        <taxon>Lophotrochozoa</taxon>
        <taxon>Mollusca</taxon>
        <taxon>Bivalvia</taxon>
        <taxon>Autobranchia</taxon>
        <taxon>Pteriomorphia</taxon>
        <taxon>Mytilida</taxon>
        <taxon>Mytiloidea</taxon>
        <taxon>Mytilidae</taxon>
        <taxon>Mytilinae</taxon>
        <taxon>Mytilus</taxon>
    </lineage>
</organism>
<dbReference type="InterPro" id="IPR050822">
    <property type="entry name" value="Cerebellin_Synaptic_Org"/>
</dbReference>
<feature type="domain" description="C1q" evidence="4">
    <location>
        <begin position="21"/>
        <end position="168"/>
    </location>
</feature>
<evidence type="ECO:0000313" key="5">
    <source>
        <dbReference type="EMBL" id="CAG2231595.1"/>
    </source>
</evidence>
<dbReference type="Gene3D" id="2.60.120.40">
    <property type="match status" value="1"/>
</dbReference>
<dbReference type="Pfam" id="PF00386">
    <property type="entry name" value="C1q"/>
    <property type="match status" value="1"/>
</dbReference>
<dbReference type="InterPro" id="IPR008983">
    <property type="entry name" value="Tumour_necrosis_fac-like_dom"/>
</dbReference>
<dbReference type="SUPFAM" id="SSF49842">
    <property type="entry name" value="TNF-like"/>
    <property type="match status" value="1"/>
</dbReference>
<evidence type="ECO:0000313" key="6">
    <source>
        <dbReference type="Proteomes" id="UP000683360"/>
    </source>
</evidence>
<dbReference type="PANTHER" id="PTHR22923">
    <property type="entry name" value="CEREBELLIN-RELATED"/>
    <property type="match status" value="1"/>
</dbReference>
<dbReference type="PROSITE" id="PS50871">
    <property type="entry name" value="C1Q"/>
    <property type="match status" value="1"/>
</dbReference>
<evidence type="ECO:0000256" key="3">
    <source>
        <dbReference type="ARBA" id="ARBA00022729"/>
    </source>
</evidence>
<dbReference type="Proteomes" id="UP000683360">
    <property type="component" value="Unassembled WGS sequence"/>
</dbReference>
<dbReference type="InterPro" id="IPR001073">
    <property type="entry name" value="C1q_dom"/>
</dbReference>
<protein>
    <recommendedName>
        <fullName evidence="4">C1q domain-containing protein</fullName>
    </recommendedName>
</protein>
<proteinExistence type="predicted"/>
<dbReference type="EMBL" id="CAJPWZ010002149">
    <property type="protein sequence ID" value="CAG2231595.1"/>
    <property type="molecule type" value="Genomic_DNA"/>
</dbReference>
<dbReference type="PANTHER" id="PTHR22923:SF116">
    <property type="entry name" value="C1Q DOMAIN-CONTAINING PROTEIN"/>
    <property type="match status" value="1"/>
</dbReference>
<reference evidence="5" key="1">
    <citation type="submission" date="2021-03" db="EMBL/GenBank/DDBJ databases">
        <authorList>
            <person name="Bekaert M."/>
        </authorList>
    </citation>
    <scope>NUCLEOTIDE SEQUENCE</scope>
</reference>
<dbReference type="PRINTS" id="PR00007">
    <property type="entry name" value="COMPLEMNTC1Q"/>
</dbReference>
<keyword evidence="3" id="KW-0732">Signal</keyword>
<gene>
    <name evidence="5" type="ORF">MEDL_44300</name>
</gene>
<accession>A0A8S3TDI3</accession>
<comment type="caution">
    <text evidence="5">The sequence shown here is derived from an EMBL/GenBank/DDBJ whole genome shotgun (WGS) entry which is preliminary data.</text>
</comment>
<keyword evidence="6" id="KW-1185">Reference proteome</keyword>
<dbReference type="OrthoDB" id="6368610at2759"/>
<dbReference type="GO" id="GO:0005576">
    <property type="term" value="C:extracellular region"/>
    <property type="evidence" value="ECO:0007669"/>
    <property type="project" value="UniProtKB-SubCell"/>
</dbReference>
<dbReference type="SMART" id="SM00110">
    <property type="entry name" value="C1Q"/>
    <property type="match status" value="1"/>
</dbReference>
<evidence type="ECO:0000256" key="1">
    <source>
        <dbReference type="ARBA" id="ARBA00004613"/>
    </source>
</evidence>
<keyword evidence="2" id="KW-0964">Secreted</keyword>
<comment type="subcellular location">
    <subcellularLocation>
        <location evidence="1">Secreted</location>
    </subcellularLocation>
</comment>
<dbReference type="AlphaFoldDB" id="A0A8S3TDI3"/>
<sequence>MPWKTEKEQKAKTQCTKLQRQFQIEIFNFVGRKTSDVFRNNRKRTSTLEKLSTVIYEKTIVNTGGHYNTFDGVFVAPRSGTYFFSWTSCTSSANYAFTELMVENQLIARAGVYEHAGNNHCGSMTSLCKMNKEDHAWIRTTPYGPKHYFYFHRNTPSSSFLGMLMSSE</sequence>